<proteinExistence type="inferred from homology"/>
<comment type="subcellular location">
    <subcellularLocation>
        <location evidence="1">Cell membrane</location>
        <topology evidence="1">Multi-pass membrane protein</topology>
    </subcellularLocation>
</comment>
<evidence type="ECO:0000256" key="4">
    <source>
        <dbReference type="ARBA" id="ARBA00022475"/>
    </source>
</evidence>
<feature type="transmembrane region" description="Helical" evidence="8">
    <location>
        <begin position="239"/>
        <end position="265"/>
    </location>
</feature>
<gene>
    <name evidence="9" type="ORF">F3W84_14900</name>
</gene>
<dbReference type="GO" id="GO:0022857">
    <property type="term" value="F:transmembrane transporter activity"/>
    <property type="evidence" value="ECO:0007669"/>
    <property type="project" value="InterPro"/>
</dbReference>
<dbReference type="CDD" id="cd06550">
    <property type="entry name" value="TM_ABC_iron-siderophores_like"/>
    <property type="match status" value="1"/>
</dbReference>
<keyword evidence="5 8" id="KW-0812">Transmembrane</keyword>
<dbReference type="Gene3D" id="1.10.3470.10">
    <property type="entry name" value="ABC transporter involved in vitamin B12 uptake, BtuC"/>
    <property type="match status" value="1"/>
</dbReference>
<evidence type="ECO:0000256" key="5">
    <source>
        <dbReference type="ARBA" id="ARBA00022692"/>
    </source>
</evidence>
<dbReference type="InterPro" id="IPR037294">
    <property type="entry name" value="ABC_BtuC-like"/>
</dbReference>
<feature type="transmembrane region" description="Helical" evidence="8">
    <location>
        <begin position="277"/>
        <end position="296"/>
    </location>
</feature>
<dbReference type="PANTHER" id="PTHR30472:SF67">
    <property type="entry name" value="PERMEASE OF ABC TRANSPORTER-RELATED"/>
    <property type="match status" value="1"/>
</dbReference>
<keyword evidence="4" id="KW-1003">Cell membrane</keyword>
<dbReference type="EMBL" id="VYXQ01000014">
    <property type="protein sequence ID" value="KAA9367093.1"/>
    <property type="molecule type" value="Genomic_DNA"/>
</dbReference>
<protein>
    <submittedName>
        <fullName evidence="9">Iron ABC transporter permease</fullName>
    </submittedName>
</protein>
<evidence type="ECO:0000313" key="9">
    <source>
        <dbReference type="EMBL" id="KAA9367093.1"/>
    </source>
</evidence>
<dbReference type="Proteomes" id="UP000327108">
    <property type="component" value="Unassembled WGS sequence"/>
</dbReference>
<evidence type="ECO:0000256" key="2">
    <source>
        <dbReference type="ARBA" id="ARBA00007935"/>
    </source>
</evidence>
<comment type="caution">
    <text evidence="9">The sequence shown here is derived from an EMBL/GenBank/DDBJ whole genome shotgun (WGS) entry which is preliminary data.</text>
</comment>
<evidence type="ECO:0000313" key="10">
    <source>
        <dbReference type="Proteomes" id="UP000327108"/>
    </source>
</evidence>
<dbReference type="InterPro" id="IPR000522">
    <property type="entry name" value="ABC_transptr_permease_BtuC"/>
</dbReference>
<dbReference type="AlphaFoldDB" id="A0A5N1JTG6"/>
<dbReference type="GO" id="GO:0033214">
    <property type="term" value="P:siderophore-iron import into cell"/>
    <property type="evidence" value="ECO:0007669"/>
    <property type="project" value="TreeGrafter"/>
</dbReference>
<evidence type="ECO:0000256" key="7">
    <source>
        <dbReference type="ARBA" id="ARBA00023136"/>
    </source>
</evidence>
<keyword evidence="6 8" id="KW-1133">Transmembrane helix</keyword>
<organism evidence="9 10">
    <name type="scientific">Ochrobactrum quorumnocens</name>
    <dbReference type="NCBI Taxonomy" id="271865"/>
    <lineage>
        <taxon>Bacteria</taxon>
        <taxon>Pseudomonadati</taxon>
        <taxon>Pseudomonadota</taxon>
        <taxon>Alphaproteobacteria</taxon>
        <taxon>Hyphomicrobiales</taxon>
        <taxon>Brucellaceae</taxon>
        <taxon>Brucella/Ochrobactrum group</taxon>
        <taxon>Ochrobactrum</taxon>
    </lineage>
</organism>
<evidence type="ECO:0000256" key="6">
    <source>
        <dbReference type="ARBA" id="ARBA00022989"/>
    </source>
</evidence>
<evidence type="ECO:0000256" key="1">
    <source>
        <dbReference type="ARBA" id="ARBA00004651"/>
    </source>
</evidence>
<feature type="transmembrane region" description="Helical" evidence="8">
    <location>
        <begin position="64"/>
        <end position="81"/>
    </location>
</feature>
<keyword evidence="7 8" id="KW-0472">Membrane</keyword>
<dbReference type="Pfam" id="PF01032">
    <property type="entry name" value="FecCD"/>
    <property type="match status" value="1"/>
</dbReference>
<dbReference type="PANTHER" id="PTHR30472">
    <property type="entry name" value="FERRIC ENTEROBACTIN TRANSPORT SYSTEM PERMEASE PROTEIN"/>
    <property type="match status" value="1"/>
</dbReference>
<dbReference type="FunFam" id="1.10.3470.10:FF:000001">
    <property type="entry name" value="Vitamin B12 ABC transporter permease BtuC"/>
    <property type="match status" value="1"/>
</dbReference>
<name>A0A5N1JTG6_9HYPH</name>
<feature type="transmembrane region" description="Helical" evidence="8">
    <location>
        <begin position="93"/>
        <end position="114"/>
    </location>
</feature>
<sequence length="334" mass="34343">MGAAVLLLSLLAILLVVGISTGSGDLPIPLSTTFFAVTNRLGWSGVELNRIHETVIWDYRLSRALVAALCGAGLALSGAIMQSLLRNPLAEPYVLGISAGASTGAVAVVILGLGAGALSLSAGAFAGAFLAFLFVALLSNGTRGGADRTILAGVAASQLFNAATSYIVTTSGNAQQARDVMFWLLGSFGGVRWPEFMLVGVVIALGLLICLFYAQVLDAFAFGDEAAASLGVHVGRARIALFALTAMMTATIVSMVGSIGFVGLVVPHAARFLVGPLHIRLLPACAIGGAIFMVLADIASRALVPQQVLPIGVVTALVGVPFFSIILYRFQRAS</sequence>
<evidence type="ECO:0000256" key="3">
    <source>
        <dbReference type="ARBA" id="ARBA00022448"/>
    </source>
</evidence>
<feature type="transmembrane region" description="Helical" evidence="8">
    <location>
        <begin position="120"/>
        <end position="138"/>
    </location>
</feature>
<keyword evidence="3" id="KW-0813">Transport</keyword>
<dbReference type="SUPFAM" id="SSF81345">
    <property type="entry name" value="ABC transporter involved in vitamin B12 uptake, BtuC"/>
    <property type="match status" value="1"/>
</dbReference>
<feature type="transmembrane region" description="Helical" evidence="8">
    <location>
        <begin position="308"/>
        <end position="328"/>
    </location>
</feature>
<accession>A0A5N1JTG6</accession>
<dbReference type="GO" id="GO:0005886">
    <property type="term" value="C:plasma membrane"/>
    <property type="evidence" value="ECO:0007669"/>
    <property type="project" value="UniProtKB-SubCell"/>
</dbReference>
<reference evidence="9 10" key="1">
    <citation type="submission" date="2019-09" db="EMBL/GenBank/DDBJ databases">
        <title>Biological control of the noxious weed angled onion (Allium triquetrum) thwarted by endophytic bacteria in Victoria, Australia.</title>
        <authorList>
            <person name="Tehranchian P."/>
            <person name="Adair R.J."/>
            <person name="Van T.H."/>
            <person name="Morrison P.D."/>
            <person name="Williams H."/>
            <person name="Lawrie A.C."/>
        </authorList>
    </citation>
    <scope>NUCLEOTIDE SEQUENCE [LARGE SCALE GENOMIC DNA]</scope>
    <source>
        <strain evidence="9 10">RPTAtOch1</strain>
    </source>
</reference>
<feature type="transmembrane region" description="Helical" evidence="8">
    <location>
        <begin position="196"/>
        <end position="214"/>
    </location>
</feature>
<evidence type="ECO:0000256" key="8">
    <source>
        <dbReference type="SAM" id="Phobius"/>
    </source>
</evidence>
<comment type="similarity">
    <text evidence="2">Belongs to the binding-protein-dependent transport system permease family. FecCD subfamily.</text>
</comment>
<keyword evidence="10" id="KW-1185">Reference proteome</keyword>
<dbReference type="RefSeq" id="WP_151094382.1">
    <property type="nucleotide sequence ID" value="NZ_VYXQ01000014.1"/>
</dbReference>